<dbReference type="OrthoDB" id="5196042at2"/>
<dbReference type="RefSeq" id="WP_071504829.1">
    <property type="nucleotide sequence ID" value="NZ_MORL01000011.1"/>
</dbReference>
<name>A0A1S2VFY4_9BACT</name>
<comment type="caution">
    <text evidence="1">The sequence shown here is derived from an EMBL/GenBank/DDBJ whole genome shotgun (WGS) entry which is preliminary data.</text>
</comment>
<keyword evidence="2" id="KW-1185">Reference proteome</keyword>
<organism evidence="1 2">
    <name type="scientific">Arsenicibacter rosenii</name>
    <dbReference type="NCBI Taxonomy" id="1750698"/>
    <lineage>
        <taxon>Bacteria</taxon>
        <taxon>Pseudomonadati</taxon>
        <taxon>Bacteroidota</taxon>
        <taxon>Cytophagia</taxon>
        <taxon>Cytophagales</taxon>
        <taxon>Spirosomataceae</taxon>
        <taxon>Arsenicibacter</taxon>
    </lineage>
</organism>
<gene>
    <name evidence="1" type="ORF">BLX24_19285</name>
</gene>
<protein>
    <recommendedName>
        <fullName evidence="3">Ammonia monooxygenase</fullName>
    </recommendedName>
</protein>
<dbReference type="Pfam" id="PF20137">
    <property type="entry name" value="BubE"/>
    <property type="match status" value="1"/>
</dbReference>
<dbReference type="InterPro" id="IPR045384">
    <property type="entry name" value="DUF6527"/>
</dbReference>
<accession>A0A1S2VFY4</accession>
<evidence type="ECO:0008006" key="3">
    <source>
        <dbReference type="Google" id="ProtNLM"/>
    </source>
</evidence>
<dbReference type="EMBL" id="MORL01000011">
    <property type="protein sequence ID" value="OIN57622.1"/>
    <property type="molecule type" value="Genomic_DNA"/>
</dbReference>
<dbReference type="AlphaFoldDB" id="A0A1S2VFY4"/>
<evidence type="ECO:0000313" key="2">
    <source>
        <dbReference type="Proteomes" id="UP000181790"/>
    </source>
</evidence>
<dbReference type="Proteomes" id="UP000181790">
    <property type="component" value="Unassembled WGS sequence"/>
</dbReference>
<sequence>MKILDLNPDGKRDSWPTHLFYCPGCESYHGFNVIDGRGYPVWSYNNDPVRPTIRASLLVRYPKGDTMHICHSFITDGQIEFLTDSTHALAGRTVELPDTD</sequence>
<reference evidence="1 2" key="1">
    <citation type="submission" date="2016-10" db="EMBL/GenBank/DDBJ databases">
        <title>Arsenicibacter rosenii gen. nov., sp. nov., an efficient arsenic-methylating bacterium isolated from an arsenic-contaminated paddy soil.</title>
        <authorList>
            <person name="Huang K."/>
        </authorList>
    </citation>
    <scope>NUCLEOTIDE SEQUENCE [LARGE SCALE GENOMIC DNA]</scope>
    <source>
        <strain evidence="1 2">SM-1</strain>
    </source>
</reference>
<proteinExistence type="predicted"/>
<evidence type="ECO:0000313" key="1">
    <source>
        <dbReference type="EMBL" id="OIN57622.1"/>
    </source>
</evidence>